<dbReference type="KEGG" id="nta:107759256"/>
<dbReference type="Gene3D" id="3.30.420.10">
    <property type="entry name" value="Ribonuclease H-like superfamily/Ribonuclease H"/>
    <property type="match status" value="1"/>
</dbReference>
<dbReference type="InterPro" id="IPR012337">
    <property type="entry name" value="RNaseH-like_sf"/>
</dbReference>
<dbReference type="SUPFAM" id="SSF53098">
    <property type="entry name" value="Ribonuclease H-like"/>
    <property type="match status" value="1"/>
</dbReference>
<dbReference type="PANTHER" id="PTHR47266">
    <property type="entry name" value="ENDONUCLEASE-RELATED"/>
    <property type="match status" value="1"/>
</dbReference>
<dbReference type="InterPro" id="IPR036397">
    <property type="entry name" value="RNaseH_sf"/>
</dbReference>
<name>A0A1S3WY58_TOBAC</name>
<dbReference type="RefSeq" id="XP_016432625.1">
    <property type="nucleotide sequence ID" value="XM_016577139.1"/>
</dbReference>
<dbReference type="AlphaFoldDB" id="A0A1S3WY58"/>
<dbReference type="GO" id="GO:0003676">
    <property type="term" value="F:nucleic acid binding"/>
    <property type="evidence" value="ECO:0007669"/>
    <property type="project" value="InterPro"/>
</dbReference>
<dbReference type="PROSITE" id="PS50994">
    <property type="entry name" value="INTEGRASE"/>
    <property type="match status" value="1"/>
</dbReference>
<evidence type="ECO:0000313" key="2">
    <source>
        <dbReference type="RefSeq" id="XP_016432625.1"/>
    </source>
</evidence>
<sequence length="473" mass="54868">MIFVIEKEEEKNNVGAYLDDSLEKALMLFEIIDLEDEVKEMVHHLNACVYIKGLIDLQPLDKPTGLLEKDMSFKFDEHCLKVYEKLKKRWEFDVEIKDPKGTENQVVDHLSHLKTGAHVEEGVEIQESFPDENILSITTGTAPWYSNYVNFIQCADQLVHRCVPEEEMEAILYDFHASPYGGTMVETKQLQRFQRMGTILRRHEMPLKGILEVEIFDLTMCQIRVKFVVLPTNDAKVVVSFLKKNIFTRCGTPRALISDGGTHFCKKLLGNLLAKYGVRHKVTTAYYPQRSGQVEVSNREVKQILKKTVSATYKTPIGASPYKLVYGKTCHLLVELEHKAYWAIKKLNFDMDLAGKKWMLQLNELKEFRLHAYENTKLYKEKTKRCHDKHIFYHEFEAGQVILLFNSRLKLFPGKLKSRWSGPFEVVWVTKHRVVEQKDPESNGTFLVNGQRVKCYWGGGIHRHKTLIKLVDV</sequence>
<dbReference type="InterPro" id="IPR052160">
    <property type="entry name" value="Gypsy_RT_Integrase-like"/>
</dbReference>
<organism evidence="2">
    <name type="scientific">Nicotiana tabacum</name>
    <name type="common">Common tobacco</name>
    <dbReference type="NCBI Taxonomy" id="4097"/>
    <lineage>
        <taxon>Eukaryota</taxon>
        <taxon>Viridiplantae</taxon>
        <taxon>Streptophyta</taxon>
        <taxon>Embryophyta</taxon>
        <taxon>Tracheophyta</taxon>
        <taxon>Spermatophyta</taxon>
        <taxon>Magnoliopsida</taxon>
        <taxon>eudicotyledons</taxon>
        <taxon>Gunneridae</taxon>
        <taxon>Pentapetalae</taxon>
        <taxon>asterids</taxon>
        <taxon>lamiids</taxon>
        <taxon>Solanales</taxon>
        <taxon>Solanaceae</taxon>
        <taxon>Nicotianoideae</taxon>
        <taxon>Nicotianeae</taxon>
        <taxon>Nicotiana</taxon>
    </lineage>
</organism>
<accession>A0A1S3WY58</accession>
<gene>
    <name evidence="2" type="primary">LOC107759256</name>
</gene>
<feature type="domain" description="Integrase catalytic" evidence="1">
    <location>
        <begin position="175"/>
        <end position="307"/>
    </location>
</feature>
<dbReference type="InterPro" id="IPR001584">
    <property type="entry name" value="Integrase_cat-core"/>
</dbReference>
<dbReference type="PaxDb" id="4097-A0A1S3WY58"/>
<dbReference type="GO" id="GO:0015074">
    <property type="term" value="P:DNA integration"/>
    <property type="evidence" value="ECO:0007669"/>
    <property type="project" value="InterPro"/>
</dbReference>
<reference evidence="2" key="1">
    <citation type="submission" date="2025-08" db="UniProtKB">
        <authorList>
            <consortium name="RefSeq"/>
        </authorList>
    </citation>
    <scope>IDENTIFICATION</scope>
</reference>
<protein>
    <recommendedName>
        <fullName evidence="1">Integrase catalytic domain-containing protein</fullName>
    </recommendedName>
</protein>
<proteinExistence type="predicted"/>
<evidence type="ECO:0000259" key="1">
    <source>
        <dbReference type="PROSITE" id="PS50994"/>
    </source>
</evidence>